<dbReference type="InterPro" id="IPR011047">
    <property type="entry name" value="Quinoprotein_ADH-like_sf"/>
</dbReference>
<dbReference type="CDD" id="cd17574">
    <property type="entry name" value="REC_OmpR"/>
    <property type="match status" value="1"/>
</dbReference>
<evidence type="ECO:0000313" key="13">
    <source>
        <dbReference type="Proteomes" id="UP000183766"/>
    </source>
</evidence>
<dbReference type="InterPro" id="IPR036890">
    <property type="entry name" value="HATPase_C_sf"/>
</dbReference>
<dbReference type="FunFam" id="1.10.287.130:FF:000045">
    <property type="entry name" value="Two-component system sensor histidine kinase/response regulator"/>
    <property type="match status" value="1"/>
</dbReference>
<keyword evidence="5" id="KW-0804">Transcription</keyword>
<dbReference type="PANTHER" id="PTHR43547:SF2">
    <property type="entry name" value="HYBRID SIGNAL TRANSDUCTION HISTIDINE KINASE C"/>
    <property type="match status" value="1"/>
</dbReference>
<dbReference type="InterPro" id="IPR015943">
    <property type="entry name" value="WD40/YVTN_repeat-like_dom_sf"/>
</dbReference>
<evidence type="ECO:0000256" key="6">
    <source>
        <dbReference type="PROSITE-ProRule" id="PRU00169"/>
    </source>
</evidence>
<dbReference type="Pfam" id="PF07494">
    <property type="entry name" value="Reg_prop"/>
    <property type="match status" value="6"/>
</dbReference>
<dbReference type="SUPFAM" id="SSF46689">
    <property type="entry name" value="Homeodomain-like"/>
    <property type="match status" value="1"/>
</dbReference>
<dbReference type="CDD" id="cd00075">
    <property type="entry name" value="HATPase"/>
    <property type="match status" value="1"/>
</dbReference>
<dbReference type="Gene3D" id="1.10.10.60">
    <property type="entry name" value="Homeodomain-like"/>
    <property type="match status" value="2"/>
</dbReference>
<dbReference type="SUPFAM" id="SSF55874">
    <property type="entry name" value="ATPase domain of HSP90 chaperone/DNA topoisomerase II/histidine kinase"/>
    <property type="match status" value="1"/>
</dbReference>
<evidence type="ECO:0000256" key="5">
    <source>
        <dbReference type="ARBA" id="ARBA00023163"/>
    </source>
</evidence>
<dbReference type="EC" id="2.7.13.3" evidence="2"/>
<dbReference type="Gene3D" id="2.130.10.10">
    <property type="entry name" value="YVTN repeat-like/Quinoprotein amine dehydrogenase"/>
    <property type="match status" value="3"/>
</dbReference>
<dbReference type="PANTHER" id="PTHR43547">
    <property type="entry name" value="TWO-COMPONENT HISTIDINE KINASE"/>
    <property type="match status" value="1"/>
</dbReference>
<dbReference type="SMART" id="SM00448">
    <property type="entry name" value="REC"/>
    <property type="match status" value="1"/>
</dbReference>
<dbReference type="PROSITE" id="PS01124">
    <property type="entry name" value="HTH_ARAC_FAMILY_2"/>
    <property type="match status" value="1"/>
</dbReference>
<dbReference type="Pfam" id="PF07495">
    <property type="entry name" value="Y_Y_Y"/>
    <property type="match status" value="1"/>
</dbReference>
<comment type="catalytic activity">
    <reaction evidence="1">
        <text>ATP + protein L-histidine = ADP + protein N-phospho-L-histidine.</text>
        <dbReference type="EC" id="2.7.13.3"/>
    </reaction>
</comment>
<feature type="domain" description="Response regulatory" evidence="9">
    <location>
        <begin position="1075"/>
        <end position="1190"/>
    </location>
</feature>
<dbReference type="GO" id="GO:0003700">
    <property type="term" value="F:DNA-binding transcription factor activity"/>
    <property type="evidence" value="ECO:0007669"/>
    <property type="project" value="InterPro"/>
</dbReference>
<dbReference type="SUPFAM" id="SSF63829">
    <property type="entry name" value="Calcium-dependent phosphotriesterase"/>
    <property type="match status" value="3"/>
</dbReference>
<keyword evidence="3 6" id="KW-0597">Phosphoprotein</keyword>
<dbReference type="GO" id="GO:0000155">
    <property type="term" value="F:phosphorelay sensor kinase activity"/>
    <property type="evidence" value="ECO:0007669"/>
    <property type="project" value="InterPro"/>
</dbReference>
<dbReference type="SUPFAM" id="SSF50998">
    <property type="entry name" value="Quinoprotein alcohol dehydrogenase-like"/>
    <property type="match status" value="1"/>
</dbReference>
<dbReference type="InterPro" id="IPR001789">
    <property type="entry name" value="Sig_transdc_resp-reg_receiver"/>
</dbReference>
<dbReference type="InterPro" id="IPR018060">
    <property type="entry name" value="HTH_AraC"/>
</dbReference>
<protein>
    <recommendedName>
        <fullName evidence="2">histidine kinase</fullName>
        <ecNumber evidence="2">2.7.13.3</ecNumber>
    </recommendedName>
</protein>
<gene>
    <name evidence="10" type="ORF">SAMN04487924_11880</name>
    <name evidence="11" type="ORF">SAMN05216250_12516</name>
</gene>
<dbReference type="Gene3D" id="3.40.50.2300">
    <property type="match status" value="1"/>
</dbReference>
<accession>A0A1H4F5R3</accession>
<dbReference type="SMART" id="SM00387">
    <property type="entry name" value="HATPase_c"/>
    <property type="match status" value="1"/>
</dbReference>
<dbReference type="InterPro" id="IPR003661">
    <property type="entry name" value="HisK_dim/P_dom"/>
</dbReference>
<dbReference type="SMART" id="SM00388">
    <property type="entry name" value="HisKA"/>
    <property type="match status" value="1"/>
</dbReference>
<evidence type="ECO:0000313" key="11">
    <source>
        <dbReference type="EMBL" id="SFN21929.1"/>
    </source>
</evidence>
<dbReference type="EMBL" id="FNRP01000018">
    <property type="protein sequence ID" value="SEA92644.1"/>
    <property type="molecule type" value="Genomic_DNA"/>
</dbReference>
<dbReference type="InterPro" id="IPR005467">
    <property type="entry name" value="His_kinase_dom"/>
</dbReference>
<dbReference type="InterPro" id="IPR003594">
    <property type="entry name" value="HATPase_dom"/>
</dbReference>
<dbReference type="PRINTS" id="PR00344">
    <property type="entry name" value="BCTRLSENSOR"/>
</dbReference>
<dbReference type="Gene3D" id="2.60.40.10">
    <property type="entry name" value="Immunoglobulins"/>
    <property type="match status" value="1"/>
</dbReference>
<dbReference type="InterPro" id="IPR013783">
    <property type="entry name" value="Ig-like_fold"/>
</dbReference>
<proteinExistence type="predicted"/>
<dbReference type="SUPFAM" id="SSF47384">
    <property type="entry name" value="Homodimeric domain of signal transducing histidine kinase"/>
    <property type="match status" value="1"/>
</dbReference>
<dbReference type="SMART" id="SM00342">
    <property type="entry name" value="HTH_ARAC"/>
    <property type="match status" value="1"/>
</dbReference>
<evidence type="ECO:0000259" key="9">
    <source>
        <dbReference type="PROSITE" id="PS50110"/>
    </source>
</evidence>
<dbReference type="InterPro" id="IPR009057">
    <property type="entry name" value="Homeodomain-like_sf"/>
</dbReference>
<dbReference type="InterPro" id="IPR036097">
    <property type="entry name" value="HisK_dim/P_sf"/>
</dbReference>
<dbReference type="Proteomes" id="UP000183766">
    <property type="component" value="Unassembled WGS sequence"/>
</dbReference>
<dbReference type="EMBL" id="FOUM01000025">
    <property type="protein sequence ID" value="SFN21929.1"/>
    <property type="molecule type" value="Genomic_DNA"/>
</dbReference>
<dbReference type="Pfam" id="PF00072">
    <property type="entry name" value="Response_reg"/>
    <property type="match status" value="1"/>
</dbReference>
<evidence type="ECO:0000313" key="12">
    <source>
        <dbReference type="Proteomes" id="UP000183040"/>
    </source>
</evidence>
<dbReference type="InterPro" id="IPR004358">
    <property type="entry name" value="Sig_transdc_His_kin-like_C"/>
</dbReference>
<reference evidence="13" key="1">
    <citation type="submission" date="2016-10" db="EMBL/GenBank/DDBJ databases">
        <authorList>
            <person name="Varghese N."/>
            <person name="Submissions S."/>
        </authorList>
    </citation>
    <scope>NUCLEOTIDE SEQUENCE [LARGE SCALE GENOMIC DNA]</scope>
    <source>
        <strain evidence="13">NLAE-zl-C202</strain>
    </source>
</reference>
<evidence type="ECO:0000259" key="8">
    <source>
        <dbReference type="PROSITE" id="PS50109"/>
    </source>
</evidence>
<organism evidence="10 12">
    <name type="scientific">Bacteroides xylanisolvens</name>
    <dbReference type="NCBI Taxonomy" id="371601"/>
    <lineage>
        <taxon>Bacteria</taxon>
        <taxon>Pseudomonadati</taxon>
        <taxon>Bacteroidota</taxon>
        <taxon>Bacteroidia</taxon>
        <taxon>Bacteroidales</taxon>
        <taxon>Bacteroidaceae</taxon>
        <taxon>Bacteroides</taxon>
    </lineage>
</organism>
<evidence type="ECO:0000256" key="1">
    <source>
        <dbReference type="ARBA" id="ARBA00000085"/>
    </source>
</evidence>
<reference evidence="10 12" key="2">
    <citation type="submission" date="2016-10" db="EMBL/GenBank/DDBJ databases">
        <authorList>
            <person name="de Groot N.N."/>
        </authorList>
    </citation>
    <scope>NUCLEOTIDE SEQUENCE [LARGE SCALE GENOMIC DNA]</scope>
    <source>
        <strain evidence="11">NLAE-zl-C202</strain>
        <strain evidence="10 12">NLAE-zl-G339</strain>
    </source>
</reference>
<dbReference type="CDD" id="cd00082">
    <property type="entry name" value="HisKA"/>
    <property type="match status" value="1"/>
</dbReference>
<dbReference type="Pfam" id="PF00512">
    <property type="entry name" value="HisKA"/>
    <property type="match status" value="1"/>
</dbReference>
<dbReference type="Proteomes" id="UP000183040">
    <property type="component" value="Unassembled WGS sequence"/>
</dbReference>
<dbReference type="RefSeq" id="WP_074707066.1">
    <property type="nucleotide sequence ID" value="NZ_FNRP01000018.1"/>
</dbReference>
<dbReference type="Pfam" id="PF02518">
    <property type="entry name" value="HATPase_c"/>
    <property type="match status" value="1"/>
</dbReference>
<dbReference type="GO" id="GO:0043565">
    <property type="term" value="F:sequence-specific DNA binding"/>
    <property type="evidence" value="ECO:0007669"/>
    <property type="project" value="InterPro"/>
</dbReference>
<evidence type="ECO:0000259" key="7">
    <source>
        <dbReference type="PROSITE" id="PS01124"/>
    </source>
</evidence>
<dbReference type="SUPFAM" id="SSF52172">
    <property type="entry name" value="CheY-like"/>
    <property type="match status" value="1"/>
</dbReference>
<keyword evidence="4" id="KW-0805">Transcription regulation</keyword>
<dbReference type="InterPro" id="IPR011110">
    <property type="entry name" value="Reg_prop"/>
</dbReference>
<dbReference type="PROSITE" id="PS50109">
    <property type="entry name" value="HIS_KIN"/>
    <property type="match status" value="1"/>
</dbReference>
<dbReference type="Pfam" id="PF12833">
    <property type="entry name" value="HTH_18"/>
    <property type="match status" value="1"/>
</dbReference>
<evidence type="ECO:0000256" key="4">
    <source>
        <dbReference type="ARBA" id="ARBA00023015"/>
    </source>
</evidence>
<name>A0A1H4F5R3_9BACE</name>
<dbReference type="InterPro" id="IPR011006">
    <property type="entry name" value="CheY-like_superfamily"/>
</dbReference>
<dbReference type="Gene3D" id="3.30.565.10">
    <property type="entry name" value="Histidine kinase-like ATPase, C-terminal domain"/>
    <property type="match status" value="1"/>
</dbReference>
<dbReference type="Gene3D" id="1.10.287.130">
    <property type="match status" value="1"/>
</dbReference>
<evidence type="ECO:0000313" key="10">
    <source>
        <dbReference type="EMBL" id="SEA92644.1"/>
    </source>
</evidence>
<feature type="domain" description="HTH araC/xylS-type" evidence="7">
    <location>
        <begin position="1222"/>
        <end position="1321"/>
    </location>
</feature>
<sequence>MKRSILSICILLASVSLVFANIYKKYDVRSGLSGNCVRSILQDSIGYMWFATQDGLNRFNGIEFTNYGHSSENGGNSYMNIVTICRHQDNNQIWVASTEKLYLFDSWEEKFSVFDKQTEDGASVNSVFGMAYDNDGQLWIGTANGLFVYNEKKGTLRQYLHSLSDPHSLPDNHIWVIYNDSFGTIWIGTRNGLAKYNQRTDNFTGYISEGTSFGRPACNEIISLMESSQGVLWAGTWYGGLARFNKETGQFRYYFGEGDTLTIPRIRTLFQRTANSFYLGSDDGLYTFNTTTGECLPTDDEQNKESIYACYQDREGGIWIGTYFSGVSYLSPKHKDIEWYYPNGTENSLSGNVISQFCEDPDGNIWIATEDGGLNLFDPRTKKFKNHLLRSSNPNIGYHNIHALLYNEGKLWIGSFSRGLYILDTQTGKMKNYRHNRANPHSIPNDHIYSIYQTKDGSIYLGTLSGFCRYDPESDSFRTLEPLSHIFIYDMVEDQHGDMWLASKRDGIWRYNRQTGKLHNYRNDPVNPDSPCSNWVIRVYIDHKQHLWFCTEGGGICRYHYQEDRFENFSTKENLPNNIIYGILDDQSGNYWLSSNRGLIRYEPQNKRAQLYTIEDGLQSNQFNFRSSLQASDGKFYFGGVNGFNCFYPFKLSINKVRPTASISAVYMHSPDDKVSLSKRIPALSGQVTIPYQVVSFDIAFESLSYVAPSKNLYAYKLDGIHKEWIYTDKHNVSFLNLPPGEYTFRVKASNNDEYWSNDDCCLHIEILPPPWKTIYAKIFYLLIACGLAYFLIQLYLRKQQAVKARKMKEMEQIKNQELFQSKITFFTQVAHEIKTPVSLIKAPLEAILETHEWNSEVESNLSVIQKNTNRLMELIKQLLDFRKVDKEGYTLSFHEVDINRMIEDIIDRFRAISLTGISFSVSLPKEHLQYNVDQEALTKIVSNLLTNAMKYARTRIMVILDEHLSAEGRTLSLCVRDDGPGIPQEECSKVFEPFYQVGNTGNNGSGVGIGLGLVKLLVEKHKGKVYINPGYTEGCEVCVEIPYLEKSISVSPSITSMPDKVPALEEEGEPAGYSLLVVEDTTDMLEFLAKNLGNTYTIHTAANGKEALECLETTTVDLIISDIVMPHMDGFELLKSIRSDNMLCHIPFILLSALDSIDSKIAGLDYGADAYIEKPFSLSHMKATINNLLENRRMLFNHFTTVPNMSYDQTLMNKTDVKWLNTINEIITRNFTNEEFTIDKMAEEMAISRSNLQRKLKGLTGMPPNDYIRLIRLKTAGELLREGEYRINEVCFIVGFNNPSYFARCFQKQFGILPKDYVKGGDITHSQKGTTSISP</sequence>
<evidence type="ECO:0000256" key="3">
    <source>
        <dbReference type="ARBA" id="ARBA00022553"/>
    </source>
</evidence>
<evidence type="ECO:0000256" key="2">
    <source>
        <dbReference type="ARBA" id="ARBA00012438"/>
    </source>
</evidence>
<dbReference type="PROSITE" id="PS50110">
    <property type="entry name" value="RESPONSE_REGULATORY"/>
    <property type="match status" value="1"/>
</dbReference>
<feature type="modified residue" description="4-aspartylphosphate" evidence="6">
    <location>
        <position position="1123"/>
    </location>
</feature>
<feature type="domain" description="Histidine kinase" evidence="8">
    <location>
        <begin position="829"/>
        <end position="1046"/>
    </location>
</feature>
<dbReference type="InterPro" id="IPR011123">
    <property type="entry name" value="Y_Y_Y"/>
</dbReference>